<comment type="caution">
    <text evidence="3">The sequence shown here is derived from an EMBL/GenBank/DDBJ whole genome shotgun (WGS) entry which is preliminary data.</text>
</comment>
<feature type="region of interest" description="Disordered" evidence="1">
    <location>
        <begin position="1"/>
        <end position="35"/>
    </location>
</feature>
<evidence type="ECO:0000259" key="2">
    <source>
        <dbReference type="Pfam" id="PF13577"/>
    </source>
</evidence>
<evidence type="ECO:0000313" key="3">
    <source>
        <dbReference type="EMBL" id="MEU9576369.1"/>
    </source>
</evidence>
<proteinExistence type="predicted"/>
<gene>
    <name evidence="3" type="ORF">AB0D95_03600</name>
</gene>
<evidence type="ECO:0000256" key="1">
    <source>
        <dbReference type="SAM" id="MobiDB-lite"/>
    </source>
</evidence>
<name>A0ABV3EJJ2_9ACTN</name>
<dbReference type="Pfam" id="PF13577">
    <property type="entry name" value="SnoaL_4"/>
    <property type="match status" value="1"/>
</dbReference>
<dbReference type="Proteomes" id="UP001551584">
    <property type="component" value="Unassembled WGS sequence"/>
</dbReference>
<dbReference type="SUPFAM" id="SSF54427">
    <property type="entry name" value="NTF2-like"/>
    <property type="match status" value="1"/>
</dbReference>
<dbReference type="Gene3D" id="3.10.450.50">
    <property type="match status" value="1"/>
</dbReference>
<evidence type="ECO:0000313" key="4">
    <source>
        <dbReference type="Proteomes" id="UP001551584"/>
    </source>
</evidence>
<organism evidence="3 4">
    <name type="scientific">Streptomyces chilikensis</name>
    <dbReference type="NCBI Taxonomy" id="1194079"/>
    <lineage>
        <taxon>Bacteria</taxon>
        <taxon>Bacillati</taxon>
        <taxon>Actinomycetota</taxon>
        <taxon>Actinomycetes</taxon>
        <taxon>Kitasatosporales</taxon>
        <taxon>Streptomycetaceae</taxon>
        <taxon>Streptomyces</taxon>
    </lineage>
</organism>
<keyword evidence="4" id="KW-1185">Reference proteome</keyword>
<dbReference type="EMBL" id="JBEZNA010000005">
    <property type="protein sequence ID" value="MEU9576369.1"/>
    <property type="molecule type" value="Genomic_DNA"/>
</dbReference>
<accession>A0ABV3EJJ2</accession>
<reference evidence="3 4" key="1">
    <citation type="submission" date="2024-06" db="EMBL/GenBank/DDBJ databases">
        <title>The Natural Products Discovery Center: Release of the First 8490 Sequenced Strains for Exploring Actinobacteria Biosynthetic Diversity.</title>
        <authorList>
            <person name="Kalkreuter E."/>
            <person name="Kautsar S.A."/>
            <person name="Yang D."/>
            <person name="Bader C.D."/>
            <person name="Teijaro C.N."/>
            <person name="Fluegel L."/>
            <person name="Davis C.M."/>
            <person name="Simpson J.R."/>
            <person name="Lauterbach L."/>
            <person name="Steele A.D."/>
            <person name="Gui C."/>
            <person name="Meng S."/>
            <person name="Li G."/>
            <person name="Viehrig K."/>
            <person name="Ye F."/>
            <person name="Su P."/>
            <person name="Kiefer A.F."/>
            <person name="Nichols A."/>
            <person name="Cepeda A.J."/>
            <person name="Yan W."/>
            <person name="Fan B."/>
            <person name="Jiang Y."/>
            <person name="Adhikari A."/>
            <person name="Zheng C.-J."/>
            <person name="Schuster L."/>
            <person name="Cowan T.M."/>
            <person name="Smanski M.J."/>
            <person name="Chevrette M.G."/>
            <person name="De Carvalho L.P.S."/>
            <person name="Shen B."/>
        </authorList>
    </citation>
    <scope>NUCLEOTIDE SEQUENCE [LARGE SCALE GENOMIC DNA]</scope>
    <source>
        <strain evidence="3 4">NPDC048117</strain>
    </source>
</reference>
<feature type="domain" description="SnoaL-like" evidence="2">
    <location>
        <begin position="110"/>
        <end position="189"/>
    </location>
</feature>
<dbReference type="RefSeq" id="WP_359268542.1">
    <property type="nucleotide sequence ID" value="NZ_JBEZNA010000005.1"/>
</dbReference>
<sequence length="214" mass="22629">MAQSLPRPDGARWWPRPSGRAQGGGRLRRRAGGRSSFCTSSARRCRRQALHHSSWTVFRPGVCGLWPRRSAGRRVTIPTGRSPAGSAGQELVVPPLRGLPFLHARSCPPGAVHGRGAVLARVRQGMAPFARTVRLGTNTVIEVDGGRATARGAQLSTHVLADGSDSVFVSAGHAGTELVRTADGWRISATALRIASTRGTPPQLPEEFAPAAGI</sequence>
<dbReference type="InterPro" id="IPR037401">
    <property type="entry name" value="SnoaL-like"/>
</dbReference>
<protein>
    <submittedName>
        <fullName evidence="3">Nuclear transport factor 2 family protein</fullName>
    </submittedName>
</protein>
<dbReference type="InterPro" id="IPR032710">
    <property type="entry name" value="NTF2-like_dom_sf"/>
</dbReference>